<evidence type="ECO:0000313" key="8">
    <source>
        <dbReference type="Proteomes" id="UP001589788"/>
    </source>
</evidence>
<organism evidence="7 8">
    <name type="scientific">Aciditerrimonas ferrireducens</name>
    <dbReference type="NCBI Taxonomy" id="667306"/>
    <lineage>
        <taxon>Bacteria</taxon>
        <taxon>Bacillati</taxon>
        <taxon>Actinomycetota</taxon>
        <taxon>Acidimicrobiia</taxon>
        <taxon>Acidimicrobiales</taxon>
        <taxon>Acidimicrobiaceae</taxon>
        <taxon>Aciditerrimonas</taxon>
    </lineage>
</organism>
<dbReference type="Pfam" id="PF04138">
    <property type="entry name" value="GtrA_DPMS_TM"/>
    <property type="match status" value="1"/>
</dbReference>
<accession>A0ABV6C3L8</accession>
<evidence type="ECO:0000256" key="2">
    <source>
        <dbReference type="ARBA" id="ARBA00022692"/>
    </source>
</evidence>
<dbReference type="RefSeq" id="WP_377789834.1">
    <property type="nucleotide sequence ID" value="NZ_JBHLYQ010000087.1"/>
</dbReference>
<keyword evidence="4 5" id="KW-0472">Membrane</keyword>
<dbReference type="EMBL" id="JBHLYQ010000087">
    <property type="protein sequence ID" value="MFC0082291.1"/>
    <property type="molecule type" value="Genomic_DNA"/>
</dbReference>
<evidence type="ECO:0000259" key="6">
    <source>
        <dbReference type="Pfam" id="PF04138"/>
    </source>
</evidence>
<evidence type="ECO:0000256" key="5">
    <source>
        <dbReference type="SAM" id="Phobius"/>
    </source>
</evidence>
<comment type="caution">
    <text evidence="7">The sequence shown here is derived from an EMBL/GenBank/DDBJ whole genome shotgun (WGS) entry which is preliminary data.</text>
</comment>
<feature type="transmembrane region" description="Helical" evidence="5">
    <location>
        <begin position="79"/>
        <end position="100"/>
    </location>
</feature>
<keyword evidence="3 5" id="KW-1133">Transmembrane helix</keyword>
<gene>
    <name evidence="7" type="ORF">ACFFRE_09065</name>
</gene>
<evidence type="ECO:0000313" key="7">
    <source>
        <dbReference type="EMBL" id="MFC0082291.1"/>
    </source>
</evidence>
<evidence type="ECO:0000256" key="4">
    <source>
        <dbReference type="ARBA" id="ARBA00023136"/>
    </source>
</evidence>
<feature type="domain" description="GtrA/DPMS transmembrane" evidence="6">
    <location>
        <begin position="16"/>
        <end position="142"/>
    </location>
</feature>
<feature type="transmembrane region" description="Helical" evidence="5">
    <location>
        <begin position="112"/>
        <end position="136"/>
    </location>
</feature>
<name>A0ABV6C3L8_9ACTN</name>
<feature type="transmembrane region" description="Helical" evidence="5">
    <location>
        <begin position="48"/>
        <end position="67"/>
    </location>
</feature>
<dbReference type="InterPro" id="IPR007267">
    <property type="entry name" value="GtrA_DPMS_TM"/>
</dbReference>
<feature type="transmembrane region" description="Helical" evidence="5">
    <location>
        <begin position="21"/>
        <end position="42"/>
    </location>
</feature>
<keyword evidence="2 5" id="KW-0812">Transmembrane</keyword>
<reference evidence="7 8" key="1">
    <citation type="submission" date="2024-09" db="EMBL/GenBank/DDBJ databases">
        <authorList>
            <person name="Sun Q."/>
            <person name="Mori K."/>
        </authorList>
    </citation>
    <scope>NUCLEOTIDE SEQUENCE [LARGE SCALE GENOMIC DNA]</scope>
    <source>
        <strain evidence="7 8">JCM 15389</strain>
    </source>
</reference>
<comment type="subcellular location">
    <subcellularLocation>
        <location evidence="1">Membrane</location>
        <topology evidence="1">Multi-pass membrane protein</topology>
    </subcellularLocation>
</comment>
<evidence type="ECO:0000256" key="1">
    <source>
        <dbReference type="ARBA" id="ARBA00004141"/>
    </source>
</evidence>
<keyword evidence="8" id="KW-1185">Reference proteome</keyword>
<protein>
    <submittedName>
        <fullName evidence="7">GtrA family protein</fullName>
    </submittedName>
</protein>
<sequence>MRISGFVLRHYRRFGRYGVVSVGNTAFGQLAFLGLVAGAGLGALEANLLTAAVTGVPVFFVYRSWVWRCEGRARLVREAVPFFVTLIAGVLASSGAVVGVDALLHGALLSRGARIVVLDGAVVAAYGLLWCIRYVVLHRFVFGRFGAVAGSQGAEPGAPGEGVLGEVAAGG</sequence>
<proteinExistence type="predicted"/>
<dbReference type="Proteomes" id="UP001589788">
    <property type="component" value="Unassembled WGS sequence"/>
</dbReference>
<evidence type="ECO:0000256" key="3">
    <source>
        <dbReference type="ARBA" id="ARBA00022989"/>
    </source>
</evidence>